<dbReference type="Proteomes" id="UP001150942">
    <property type="component" value="Unassembled WGS sequence"/>
</dbReference>
<dbReference type="AlphaFoldDB" id="A0A9W9N685"/>
<reference evidence="2" key="1">
    <citation type="submission" date="2022-11" db="EMBL/GenBank/DDBJ databases">
        <authorList>
            <person name="Petersen C."/>
        </authorList>
    </citation>
    <scope>NUCLEOTIDE SEQUENCE</scope>
    <source>
        <strain evidence="2">IBT 20477</strain>
    </source>
</reference>
<dbReference type="OrthoDB" id="4360369at2759"/>
<dbReference type="EMBL" id="JAPQKQ010000001">
    <property type="protein sequence ID" value="KAJ5213931.1"/>
    <property type="molecule type" value="Genomic_DNA"/>
</dbReference>
<feature type="region of interest" description="Disordered" evidence="1">
    <location>
        <begin position="16"/>
        <end position="37"/>
    </location>
</feature>
<proteinExistence type="predicted"/>
<reference evidence="2" key="2">
    <citation type="journal article" date="2023" name="IMA Fungus">
        <title>Comparative genomic study of the Penicillium genus elucidates a diverse pangenome and 15 lateral gene transfer events.</title>
        <authorList>
            <person name="Petersen C."/>
            <person name="Sorensen T."/>
            <person name="Nielsen M.R."/>
            <person name="Sondergaard T.E."/>
            <person name="Sorensen J.L."/>
            <person name="Fitzpatrick D.A."/>
            <person name="Frisvad J.C."/>
            <person name="Nielsen K.L."/>
        </authorList>
    </citation>
    <scope>NUCLEOTIDE SEQUENCE</scope>
    <source>
        <strain evidence="2">IBT 20477</strain>
    </source>
</reference>
<protein>
    <submittedName>
        <fullName evidence="2">Uncharacterized protein</fullName>
    </submittedName>
</protein>
<evidence type="ECO:0000313" key="3">
    <source>
        <dbReference type="Proteomes" id="UP001150942"/>
    </source>
</evidence>
<organism evidence="2 3">
    <name type="scientific">Penicillium cf. viridicatum</name>
    <dbReference type="NCBI Taxonomy" id="2972119"/>
    <lineage>
        <taxon>Eukaryota</taxon>
        <taxon>Fungi</taxon>
        <taxon>Dikarya</taxon>
        <taxon>Ascomycota</taxon>
        <taxon>Pezizomycotina</taxon>
        <taxon>Eurotiomycetes</taxon>
        <taxon>Eurotiomycetidae</taxon>
        <taxon>Eurotiales</taxon>
        <taxon>Aspergillaceae</taxon>
        <taxon>Penicillium</taxon>
    </lineage>
</organism>
<name>A0A9W9N685_9EURO</name>
<evidence type="ECO:0000313" key="2">
    <source>
        <dbReference type="EMBL" id="KAJ5213931.1"/>
    </source>
</evidence>
<evidence type="ECO:0000256" key="1">
    <source>
        <dbReference type="SAM" id="MobiDB-lite"/>
    </source>
</evidence>
<keyword evidence="3" id="KW-1185">Reference proteome</keyword>
<gene>
    <name evidence="2" type="ORF">N7449_001100</name>
</gene>
<sequence>MGCLLAIFLELPTDSSTPKAVRKDDQPSTHIRSRTGPQYDSVWYSSPLDDPGVGSRKNYHEKRVALRSLKSARDRIDHDIAKVAVFLAETGHIDSSSDDREDSDAENVFTGFELMKVETEDK</sequence>
<comment type="caution">
    <text evidence="2">The sequence shown here is derived from an EMBL/GenBank/DDBJ whole genome shotgun (WGS) entry which is preliminary data.</text>
</comment>
<accession>A0A9W9N685</accession>